<name>A0A5J9W0D0_9POAL</name>
<keyword evidence="3" id="KW-1185">Reference proteome</keyword>
<accession>A0A5J9W0D0</accession>
<dbReference type="PANTHER" id="PTHR31111">
    <property type="entry name" value="BNAA05G37150D PROTEIN-RELATED"/>
    <property type="match status" value="1"/>
</dbReference>
<gene>
    <name evidence="2" type="ORF">EJB05_14863</name>
</gene>
<feature type="non-terminal residue" evidence="2">
    <location>
        <position position="1"/>
    </location>
</feature>
<dbReference type="Proteomes" id="UP000324897">
    <property type="component" value="Chromosome 4"/>
</dbReference>
<dbReference type="Gramene" id="TVU41355">
    <property type="protein sequence ID" value="TVU41355"/>
    <property type="gene ID" value="EJB05_14863"/>
</dbReference>
<dbReference type="InterPro" id="IPR036047">
    <property type="entry name" value="F-box-like_dom_sf"/>
</dbReference>
<dbReference type="EMBL" id="RWGY01000007">
    <property type="protein sequence ID" value="TVU41355.1"/>
    <property type="molecule type" value="Genomic_DNA"/>
</dbReference>
<protein>
    <recommendedName>
        <fullName evidence="1">F-box associated beta-propeller type 3 domain-containing protein</fullName>
    </recommendedName>
</protein>
<feature type="domain" description="F-box associated beta-propeller type 3" evidence="1">
    <location>
        <begin position="140"/>
        <end position="294"/>
    </location>
</feature>
<comment type="caution">
    <text evidence="2">The sequence shown here is derived from an EMBL/GenBank/DDBJ whole genome shotgun (WGS) entry which is preliminary data.</text>
</comment>
<proteinExistence type="predicted"/>
<dbReference type="AlphaFoldDB" id="A0A5J9W0D0"/>
<evidence type="ECO:0000313" key="3">
    <source>
        <dbReference type="Proteomes" id="UP000324897"/>
    </source>
</evidence>
<dbReference type="InterPro" id="IPR013187">
    <property type="entry name" value="F-box-assoc_dom_typ3"/>
</dbReference>
<organism evidence="2 3">
    <name type="scientific">Eragrostis curvula</name>
    <name type="common">weeping love grass</name>
    <dbReference type="NCBI Taxonomy" id="38414"/>
    <lineage>
        <taxon>Eukaryota</taxon>
        <taxon>Viridiplantae</taxon>
        <taxon>Streptophyta</taxon>
        <taxon>Embryophyta</taxon>
        <taxon>Tracheophyta</taxon>
        <taxon>Spermatophyta</taxon>
        <taxon>Magnoliopsida</taxon>
        <taxon>Liliopsida</taxon>
        <taxon>Poales</taxon>
        <taxon>Poaceae</taxon>
        <taxon>PACMAD clade</taxon>
        <taxon>Chloridoideae</taxon>
        <taxon>Eragrostideae</taxon>
        <taxon>Eragrostidinae</taxon>
        <taxon>Eragrostis</taxon>
    </lineage>
</organism>
<dbReference type="SUPFAM" id="SSF81383">
    <property type="entry name" value="F-box domain"/>
    <property type="match status" value="1"/>
</dbReference>
<dbReference type="OrthoDB" id="582285at2759"/>
<reference evidence="2 3" key="1">
    <citation type="journal article" date="2019" name="Sci. Rep.">
        <title>A high-quality genome of Eragrostis curvula grass provides insights into Poaceae evolution and supports new strategies to enhance forage quality.</title>
        <authorList>
            <person name="Carballo J."/>
            <person name="Santos B.A.C.M."/>
            <person name="Zappacosta D."/>
            <person name="Garbus I."/>
            <person name="Selva J.P."/>
            <person name="Gallo C.A."/>
            <person name="Diaz A."/>
            <person name="Albertini E."/>
            <person name="Caccamo M."/>
            <person name="Echenique V."/>
        </authorList>
    </citation>
    <scope>NUCLEOTIDE SEQUENCE [LARGE SCALE GENOMIC DNA]</scope>
    <source>
        <strain evidence="3">cv. Victoria</strain>
        <tissue evidence="2">Leaf</tissue>
    </source>
</reference>
<dbReference type="PANTHER" id="PTHR31111:SF133">
    <property type="entry name" value="OS07G0196600 PROTEIN"/>
    <property type="match status" value="1"/>
</dbReference>
<evidence type="ECO:0000259" key="1">
    <source>
        <dbReference type="Pfam" id="PF08268"/>
    </source>
</evidence>
<dbReference type="Pfam" id="PF08268">
    <property type="entry name" value="FBA_3"/>
    <property type="match status" value="1"/>
</dbReference>
<sequence length="363" mass="40660">MCEILVRLPAKDLCRQWRSLFSDPHFIARHHHRDSASAAGIVTRHAETKDGALFDILDLSGRRVLIKQVAAGEEEEQLISTQLGMVRYSWRTSSSFRLLDPAANGTIYALPDGLAQEHEVHGLDISDYSVMVASSRIPATGELKVLRVLSSHPNNDAPGQLCEVYTLGGDQCRRWRGIDAPPHDVTFGQWCSAVINGIVYFLSDEHVHDQDAGPDRIASFDLQTQEWRPSLRGPLSSLLNGTDEDYTHDTYFDWYDYKLASLSGRLVLVHCTPMPSTDLWVLMDAQKGSSWVMQHRIETGDTILPLLVLNDDRIVFVKIGSRGSLRVYDPRTNYTFIDSSETSRDFHVVGLYTGSLLTLASES</sequence>
<evidence type="ECO:0000313" key="2">
    <source>
        <dbReference type="EMBL" id="TVU41355.1"/>
    </source>
</evidence>